<organism evidence="2 3">
    <name type="scientific">Phaeovibrio sulfidiphilus</name>
    <dbReference type="NCBI Taxonomy" id="1220600"/>
    <lineage>
        <taxon>Bacteria</taxon>
        <taxon>Pseudomonadati</taxon>
        <taxon>Pseudomonadota</taxon>
        <taxon>Alphaproteobacteria</taxon>
        <taxon>Rhodospirillales</taxon>
        <taxon>Rhodospirillaceae</taxon>
        <taxon>Phaeovibrio</taxon>
    </lineage>
</organism>
<keyword evidence="1" id="KW-1133">Transmembrane helix</keyword>
<keyword evidence="1" id="KW-0812">Transmembrane</keyword>
<dbReference type="AlphaFoldDB" id="A0A8J7CVL7"/>
<keyword evidence="1" id="KW-0472">Membrane</keyword>
<dbReference type="Proteomes" id="UP000631034">
    <property type="component" value="Unassembled WGS sequence"/>
</dbReference>
<reference evidence="2" key="1">
    <citation type="submission" date="2020-10" db="EMBL/GenBank/DDBJ databases">
        <title>Genome sequence of the unusual species of purple photosynthetic bacteria, Phaeovibrio sulfidiphilus DSM 23193, type strain.</title>
        <authorList>
            <person name="Kyndt J.A."/>
            <person name="Meyer T.E."/>
        </authorList>
    </citation>
    <scope>NUCLEOTIDE SEQUENCE</scope>
    <source>
        <strain evidence="2">DSM 23193</strain>
    </source>
</reference>
<dbReference type="InterPro" id="IPR032820">
    <property type="entry name" value="ATPase_put"/>
</dbReference>
<comment type="caution">
    <text evidence="2">The sequence shown here is derived from an EMBL/GenBank/DDBJ whole genome shotgun (WGS) entry which is preliminary data.</text>
</comment>
<dbReference type="EMBL" id="JACZHT010000001">
    <property type="protein sequence ID" value="MBE1236451.1"/>
    <property type="molecule type" value="Genomic_DNA"/>
</dbReference>
<feature type="transmembrane region" description="Helical" evidence="1">
    <location>
        <begin position="28"/>
        <end position="48"/>
    </location>
</feature>
<accession>A0A8J7CVL7</accession>
<name>A0A8J7CVL7_9PROT</name>
<evidence type="ECO:0000313" key="3">
    <source>
        <dbReference type="Proteomes" id="UP000631034"/>
    </source>
</evidence>
<evidence type="ECO:0000256" key="1">
    <source>
        <dbReference type="SAM" id="Phobius"/>
    </source>
</evidence>
<gene>
    <name evidence="2" type="ORF">IHV25_02125</name>
</gene>
<keyword evidence="3" id="KW-1185">Reference proteome</keyword>
<dbReference type="InterPro" id="IPR016989">
    <property type="entry name" value="Atp1_alphaprobac"/>
</dbReference>
<protein>
    <submittedName>
        <fullName evidence="2">AtpZ/AtpI family protein</fullName>
    </submittedName>
</protein>
<dbReference type="PIRSF" id="PIRSF032126">
    <property type="entry name" value="F0F1_ATP_synthase_subunit_I"/>
    <property type="match status" value="1"/>
</dbReference>
<proteinExistence type="predicted"/>
<sequence>MRISVEMVTTIAVGGALGYGLDKWMGSAPFAMVLCLLLGGAAGVMNAYRVVKGLDDSVGLGAAIARKEAKERDKSRGQSG</sequence>
<dbReference type="Pfam" id="PF09527">
    <property type="entry name" value="ATPase_gene1"/>
    <property type="match status" value="1"/>
</dbReference>
<evidence type="ECO:0000313" key="2">
    <source>
        <dbReference type="EMBL" id="MBE1236451.1"/>
    </source>
</evidence>